<comment type="caution">
    <text evidence="1">The sequence shown here is derived from an EMBL/GenBank/DDBJ whole genome shotgun (WGS) entry which is preliminary data.</text>
</comment>
<evidence type="ECO:0000313" key="2">
    <source>
        <dbReference type="Proteomes" id="UP000784294"/>
    </source>
</evidence>
<dbReference type="AlphaFoldDB" id="A0A448WNE2"/>
<reference evidence="1" key="1">
    <citation type="submission" date="2018-11" db="EMBL/GenBank/DDBJ databases">
        <authorList>
            <consortium name="Pathogen Informatics"/>
        </authorList>
    </citation>
    <scope>NUCLEOTIDE SEQUENCE</scope>
</reference>
<dbReference type="EMBL" id="CAAALY010027030">
    <property type="protein sequence ID" value="VEL16071.1"/>
    <property type="molecule type" value="Genomic_DNA"/>
</dbReference>
<accession>A0A448WNE2</accession>
<proteinExistence type="predicted"/>
<evidence type="ECO:0000313" key="1">
    <source>
        <dbReference type="EMBL" id="VEL16071.1"/>
    </source>
</evidence>
<organism evidence="1 2">
    <name type="scientific">Protopolystoma xenopodis</name>
    <dbReference type="NCBI Taxonomy" id="117903"/>
    <lineage>
        <taxon>Eukaryota</taxon>
        <taxon>Metazoa</taxon>
        <taxon>Spiralia</taxon>
        <taxon>Lophotrochozoa</taxon>
        <taxon>Platyhelminthes</taxon>
        <taxon>Monogenea</taxon>
        <taxon>Polyopisthocotylea</taxon>
        <taxon>Polystomatidea</taxon>
        <taxon>Polystomatidae</taxon>
        <taxon>Protopolystoma</taxon>
    </lineage>
</organism>
<dbReference type="Proteomes" id="UP000784294">
    <property type="component" value="Unassembled WGS sequence"/>
</dbReference>
<keyword evidence="2" id="KW-1185">Reference proteome</keyword>
<sequence>MPGSTIRPQHSAEHLYRCPMLSSEPLASGLAKAFSPTVPASRAQLCFMSPCACPFYSNQNMVSICLARGNLLVGINK</sequence>
<gene>
    <name evidence="1" type="ORF">PXEA_LOCUS9511</name>
</gene>
<name>A0A448WNE2_9PLAT</name>
<protein>
    <submittedName>
        <fullName evidence="1">Uncharacterized protein</fullName>
    </submittedName>
</protein>